<evidence type="ECO:0000259" key="1">
    <source>
        <dbReference type="Pfam" id="PF00149"/>
    </source>
</evidence>
<gene>
    <name evidence="2" type="ORF">SPIL2461_LOCUS20488</name>
</gene>
<dbReference type="InterPro" id="IPR029052">
    <property type="entry name" value="Metallo-depent_PP-like"/>
</dbReference>
<dbReference type="Pfam" id="PF00149">
    <property type="entry name" value="Metallophos"/>
    <property type="match status" value="1"/>
</dbReference>
<dbReference type="Proteomes" id="UP000649617">
    <property type="component" value="Unassembled WGS sequence"/>
</dbReference>
<dbReference type="GO" id="GO:0016787">
    <property type="term" value="F:hydrolase activity"/>
    <property type="evidence" value="ECO:0007669"/>
    <property type="project" value="InterPro"/>
</dbReference>
<dbReference type="PANTHER" id="PTHR46546">
    <property type="entry name" value="SHEWANELLA-LIKE PROTEIN PHOSPHATASE 1"/>
    <property type="match status" value="1"/>
</dbReference>
<dbReference type="PANTHER" id="PTHR46546:SF4">
    <property type="entry name" value="SHEWANELLA-LIKE PROTEIN PHOSPHATASE 1"/>
    <property type="match status" value="1"/>
</dbReference>
<dbReference type="InterPro" id="IPR004843">
    <property type="entry name" value="Calcineurin-like_PHP"/>
</dbReference>
<accession>A0A812X1Z5</accession>
<dbReference type="OrthoDB" id="5976022at2759"/>
<dbReference type="EMBL" id="CAJNIZ010045416">
    <property type="protein sequence ID" value="CAE7719660.1"/>
    <property type="molecule type" value="Genomic_DNA"/>
</dbReference>
<evidence type="ECO:0000313" key="2">
    <source>
        <dbReference type="EMBL" id="CAE7719660.1"/>
    </source>
</evidence>
<dbReference type="SUPFAM" id="SSF56300">
    <property type="entry name" value="Metallo-dependent phosphatases"/>
    <property type="match status" value="1"/>
</dbReference>
<reference evidence="2" key="1">
    <citation type="submission" date="2021-02" db="EMBL/GenBank/DDBJ databases">
        <authorList>
            <person name="Dougan E. K."/>
            <person name="Rhodes N."/>
            <person name="Thang M."/>
            <person name="Chan C."/>
        </authorList>
    </citation>
    <scope>NUCLEOTIDE SEQUENCE</scope>
</reference>
<sequence>MSVAKLISVADLHGDFDRAVRILVHANLIDQETHAWIGGDSTLVQTGDIVDRGSHSKQIYQLFFGLREQALKVGGRVINLLGNHEVMNIKHDWRYVTAADIAEFGGEEERAQAWSLNGWLGSQVLKFPVAIVVERVLFVHAGLLPEIVARRSLDDLNEDTQKALAGEMQGTEARELLGPRGPVWARDYAIRGDASCERVGNVLSKMGANRMVVGHTIQRDFRVHARCGGRVILGDTAISQSYGGAMTYLEHDEHGVTAVYPGTGERQSLLSSDVDPRPDPNFVTATAVVSVASAASLSWRPDLAALGIFITGATFAVWRCRSSEKLQRHAT</sequence>
<proteinExistence type="predicted"/>
<evidence type="ECO:0000313" key="3">
    <source>
        <dbReference type="Proteomes" id="UP000649617"/>
    </source>
</evidence>
<dbReference type="AlphaFoldDB" id="A0A812X1Z5"/>
<protein>
    <recommendedName>
        <fullName evidence="1">Calcineurin-like phosphoesterase domain-containing protein</fullName>
    </recommendedName>
</protein>
<organism evidence="2 3">
    <name type="scientific">Symbiodinium pilosum</name>
    <name type="common">Dinoflagellate</name>
    <dbReference type="NCBI Taxonomy" id="2952"/>
    <lineage>
        <taxon>Eukaryota</taxon>
        <taxon>Sar</taxon>
        <taxon>Alveolata</taxon>
        <taxon>Dinophyceae</taxon>
        <taxon>Suessiales</taxon>
        <taxon>Symbiodiniaceae</taxon>
        <taxon>Symbiodinium</taxon>
    </lineage>
</organism>
<comment type="caution">
    <text evidence="2">The sequence shown here is derived from an EMBL/GenBank/DDBJ whole genome shotgun (WGS) entry which is preliminary data.</text>
</comment>
<keyword evidence="3" id="KW-1185">Reference proteome</keyword>
<name>A0A812X1Z5_SYMPI</name>
<dbReference type="Gene3D" id="3.60.21.10">
    <property type="match status" value="1"/>
</dbReference>
<feature type="domain" description="Calcineurin-like phosphoesterase" evidence="1">
    <location>
        <begin position="7"/>
        <end position="216"/>
    </location>
</feature>